<comment type="similarity">
    <text evidence="1">Belongs to the universal stress protein A family.</text>
</comment>
<dbReference type="Pfam" id="PF00582">
    <property type="entry name" value="Usp"/>
    <property type="match status" value="1"/>
</dbReference>
<dbReference type="PANTHER" id="PTHR46268">
    <property type="entry name" value="STRESS RESPONSE PROTEIN NHAX"/>
    <property type="match status" value="1"/>
</dbReference>
<dbReference type="EMBL" id="CAACVI010000052">
    <property type="protein sequence ID" value="VEN75427.1"/>
    <property type="molecule type" value="Genomic_DNA"/>
</dbReference>
<evidence type="ECO:0000313" key="3">
    <source>
        <dbReference type="EMBL" id="VEN75427.1"/>
    </source>
</evidence>
<feature type="domain" description="UspA" evidence="2">
    <location>
        <begin position="2"/>
        <end position="130"/>
    </location>
</feature>
<organism evidence="3">
    <name type="scientific">uncultured Desulfobacteraceae bacterium</name>
    <dbReference type="NCBI Taxonomy" id="218296"/>
    <lineage>
        <taxon>Bacteria</taxon>
        <taxon>Pseudomonadati</taxon>
        <taxon>Thermodesulfobacteriota</taxon>
        <taxon>Desulfobacteria</taxon>
        <taxon>Desulfobacterales</taxon>
        <taxon>Desulfobacteraceae</taxon>
        <taxon>environmental samples</taxon>
    </lineage>
</organism>
<accession>A0A484HRA5</accession>
<protein>
    <submittedName>
        <fullName evidence="3">Universal stress protein UspA</fullName>
    </submittedName>
</protein>
<reference evidence="3" key="1">
    <citation type="submission" date="2019-01" db="EMBL/GenBank/DDBJ databases">
        <authorList>
            <consortium name="Genoscope - CEA"/>
            <person name="William W."/>
        </authorList>
    </citation>
    <scope>NUCLEOTIDE SEQUENCE</scope>
    <source>
        <strain evidence="3">CR-1</strain>
    </source>
</reference>
<dbReference type="PANTHER" id="PTHR46268:SF6">
    <property type="entry name" value="UNIVERSAL STRESS PROTEIN UP12"/>
    <property type="match status" value="1"/>
</dbReference>
<sequence>MKILAAYDGGGPSEKVLETAIAHAKAFDAEVAVATSMETGDEKNSGRIKEAERRLEYARKKLESAGTTCRTHLLIRGLEPGEDLVGFAVENGVDEILIGIRSRSRVSKIVFGSTAQYIIFHAACPVVTVKEGD</sequence>
<dbReference type="AlphaFoldDB" id="A0A484HRA5"/>
<evidence type="ECO:0000256" key="1">
    <source>
        <dbReference type="ARBA" id="ARBA00008791"/>
    </source>
</evidence>
<dbReference type="SUPFAM" id="SSF52402">
    <property type="entry name" value="Adenine nucleotide alpha hydrolases-like"/>
    <property type="match status" value="1"/>
</dbReference>
<dbReference type="CDD" id="cd00293">
    <property type="entry name" value="USP-like"/>
    <property type="match status" value="1"/>
</dbReference>
<dbReference type="InterPro" id="IPR006016">
    <property type="entry name" value="UspA"/>
</dbReference>
<dbReference type="InterPro" id="IPR014729">
    <property type="entry name" value="Rossmann-like_a/b/a_fold"/>
</dbReference>
<dbReference type="Gene3D" id="3.40.50.620">
    <property type="entry name" value="HUPs"/>
    <property type="match status" value="1"/>
</dbReference>
<gene>
    <name evidence="3" type="ORF">EPICR_90022</name>
</gene>
<name>A0A484HRA5_9BACT</name>
<dbReference type="InterPro" id="IPR006015">
    <property type="entry name" value="Universal_stress_UspA"/>
</dbReference>
<proteinExistence type="inferred from homology"/>
<evidence type="ECO:0000259" key="2">
    <source>
        <dbReference type="Pfam" id="PF00582"/>
    </source>
</evidence>
<dbReference type="PRINTS" id="PR01438">
    <property type="entry name" value="UNVRSLSTRESS"/>
</dbReference>